<dbReference type="AlphaFoldDB" id="A0A918KS95"/>
<organism evidence="1 2">
    <name type="scientific">Litorimonas cladophorae</name>
    <dbReference type="NCBI Taxonomy" id="1220491"/>
    <lineage>
        <taxon>Bacteria</taxon>
        <taxon>Pseudomonadati</taxon>
        <taxon>Pseudomonadota</taxon>
        <taxon>Alphaproteobacteria</taxon>
        <taxon>Maricaulales</taxon>
        <taxon>Robiginitomaculaceae</taxon>
    </lineage>
</organism>
<name>A0A918KS95_9PROT</name>
<evidence type="ECO:0000313" key="2">
    <source>
        <dbReference type="Proteomes" id="UP000600865"/>
    </source>
</evidence>
<reference evidence="1 2" key="1">
    <citation type="journal article" date="2014" name="Int. J. Syst. Evol. Microbiol.">
        <title>Complete genome sequence of Corynebacterium casei LMG S-19264T (=DSM 44701T), isolated from a smear-ripened cheese.</title>
        <authorList>
            <consortium name="US DOE Joint Genome Institute (JGI-PGF)"/>
            <person name="Walter F."/>
            <person name="Albersmeier A."/>
            <person name="Kalinowski J."/>
            <person name="Ruckert C."/>
        </authorList>
    </citation>
    <scope>NUCLEOTIDE SEQUENCE [LARGE SCALE GENOMIC DNA]</scope>
    <source>
        <strain evidence="1 2">KCTC 23968</strain>
    </source>
</reference>
<evidence type="ECO:0000313" key="1">
    <source>
        <dbReference type="EMBL" id="GGX73955.1"/>
    </source>
</evidence>
<accession>A0A918KS95</accession>
<sequence length="71" mass="8001">MDVTINRQININSILLIFDKFGTPTRNVTRLKAWTIAMHITQNTPSRPREIAADKAAVNFIFLSCMSIALP</sequence>
<protein>
    <submittedName>
        <fullName evidence="1">Uncharacterized protein</fullName>
    </submittedName>
</protein>
<dbReference type="EMBL" id="BMYV01000003">
    <property type="protein sequence ID" value="GGX73955.1"/>
    <property type="molecule type" value="Genomic_DNA"/>
</dbReference>
<keyword evidence="2" id="KW-1185">Reference proteome</keyword>
<proteinExistence type="predicted"/>
<dbReference type="Proteomes" id="UP000600865">
    <property type="component" value="Unassembled WGS sequence"/>
</dbReference>
<comment type="caution">
    <text evidence="1">The sequence shown here is derived from an EMBL/GenBank/DDBJ whole genome shotgun (WGS) entry which is preliminary data.</text>
</comment>
<gene>
    <name evidence="1" type="ORF">GCM10011309_25100</name>
</gene>